<proteinExistence type="predicted"/>
<sequence>MITKDNVIKLQKPNISVEVFDVILNSDIDFSKNAVKTNVAILIAADELCLNILCDSIENYLLDNKESLKKNFVLIQNVAAQFTQFIKLDRFCKIAIRNDPLLVFKADDFTTIKQEMLLDILKKNNYSVKSIVIWDKLIEWSIAQPDEGLPSDISKWTHNDISTFKTIIQPFIPHIDFKTISPLDFFKKIKPFKNVFDDVFYVQILEYYSFNNYIHSTSNFDSKIINSEQSCLLGNSIKL</sequence>
<dbReference type="Proteomes" id="UP001153678">
    <property type="component" value="Unassembled WGS sequence"/>
</dbReference>
<protein>
    <submittedName>
        <fullName evidence="1">16011_t:CDS:1</fullName>
    </submittedName>
</protein>
<organism evidence="1 2">
    <name type="scientific">Funneliformis geosporum</name>
    <dbReference type="NCBI Taxonomy" id="1117311"/>
    <lineage>
        <taxon>Eukaryota</taxon>
        <taxon>Fungi</taxon>
        <taxon>Fungi incertae sedis</taxon>
        <taxon>Mucoromycota</taxon>
        <taxon>Glomeromycotina</taxon>
        <taxon>Glomeromycetes</taxon>
        <taxon>Glomerales</taxon>
        <taxon>Glomeraceae</taxon>
        <taxon>Funneliformis</taxon>
    </lineage>
</organism>
<reference evidence="1" key="1">
    <citation type="submission" date="2022-08" db="EMBL/GenBank/DDBJ databases">
        <authorList>
            <person name="Kallberg Y."/>
            <person name="Tangrot J."/>
            <person name="Rosling A."/>
        </authorList>
    </citation>
    <scope>NUCLEOTIDE SEQUENCE</scope>
    <source>
        <strain evidence="1">Wild A</strain>
    </source>
</reference>
<accession>A0A9W4SK43</accession>
<dbReference type="EMBL" id="CAMKVN010000827">
    <property type="protein sequence ID" value="CAI2171502.1"/>
    <property type="molecule type" value="Genomic_DNA"/>
</dbReference>
<name>A0A9W4SK43_9GLOM</name>
<evidence type="ECO:0000313" key="1">
    <source>
        <dbReference type="EMBL" id="CAI2171502.1"/>
    </source>
</evidence>
<dbReference type="OrthoDB" id="2434378at2759"/>
<evidence type="ECO:0000313" key="2">
    <source>
        <dbReference type="Proteomes" id="UP001153678"/>
    </source>
</evidence>
<gene>
    <name evidence="1" type="ORF">FWILDA_LOCUS5112</name>
</gene>
<feature type="non-terminal residue" evidence="1">
    <location>
        <position position="1"/>
    </location>
</feature>
<keyword evidence="2" id="KW-1185">Reference proteome</keyword>
<dbReference type="AlphaFoldDB" id="A0A9W4SK43"/>
<comment type="caution">
    <text evidence="1">The sequence shown here is derived from an EMBL/GenBank/DDBJ whole genome shotgun (WGS) entry which is preliminary data.</text>
</comment>